<protein>
    <recommendedName>
        <fullName evidence="4">ABC-2 family transporter protein</fullName>
    </recommendedName>
</protein>
<accession>E6UJY9</accession>
<dbReference type="Proteomes" id="UP000006919">
    <property type="component" value="Plasmid pRUMAL01"/>
</dbReference>
<keyword evidence="1" id="KW-0812">Transmembrane</keyword>
<keyword evidence="2" id="KW-0614">Plasmid</keyword>
<evidence type="ECO:0008006" key="4">
    <source>
        <dbReference type="Google" id="ProtNLM"/>
    </source>
</evidence>
<sequence length="296" mass="33260" precursor="true">MIRSILTQTKIMLNKKGFMFGFTAVMIICLAEVVINAYGFSIYRVNDDGFPGNDASSVISSFEAFILCDPSGLLSYMKLLFPFLCALPFSFSILTDKAANTDTLLCAYCGKRRYLISKIAASFIGSSLIFFIPIMINNCLNYIIFDNSMGANLFNPNWRWSGFGVMRTTDYPNAPFGDIIAVSPFLFCTLHAFLFSIMSGVFGILALACSVFCRRNKVLTFGTGFLIINIMQFLENYTLNDDIEKKYTALDPFIYVTFYYCDGKTGMNYGAFFISLVAVIILSSAMLIYFCRKDYI</sequence>
<dbReference type="HOGENOM" id="CLU_939705_0_0_9"/>
<evidence type="ECO:0000313" key="3">
    <source>
        <dbReference type="Proteomes" id="UP000006919"/>
    </source>
</evidence>
<dbReference type="eggNOG" id="ENOG50324N5">
    <property type="taxonomic scope" value="Bacteria"/>
</dbReference>
<dbReference type="AlphaFoldDB" id="E6UJY9"/>
<feature type="transmembrane region" description="Helical" evidence="1">
    <location>
        <begin position="179"/>
        <end position="206"/>
    </location>
</feature>
<reference evidence="3" key="1">
    <citation type="journal article" date="2011" name="J. Bacteriol.">
        <title>Complete genome of the cellulolytic ruminal bacterium Ruminococcus albus 7.</title>
        <authorList>
            <person name="Suen G."/>
            <person name="Stevenson D.M."/>
            <person name="Bruce D.C."/>
            <person name="Chertkov O."/>
            <person name="Copeland A."/>
            <person name="Cheng J.F."/>
            <person name="Detter C."/>
            <person name="Detter J.C."/>
            <person name="Goodwin L.A."/>
            <person name="Han C.S."/>
            <person name="Hauser L.J."/>
            <person name="Ivanova N.N."/>
            <person name="Kyrpides N.C."/>
            <person name="Land M.L."/>
            <person name="Lapidus A."/>
            <person name="Lucas S."/>
            <person name="Ovchinnikova G."/>
            <person name="Pitluck S."/>
            <person name="Tapia R."/>
            <person name="Woyke T."/>
            <person name="Boyum J."/>
            <person name="Mead D."/>
            <person name="Weimer P.J."/>
        </authorList>
    </citation>
    <scope>NUCLEOTIDE SEQUENCE [LARGE SCALE GENOMIC DNA]</scope>
    <source>
        <strain evidence="3">ATCC 27210 / DSM 20455 / JCM 14654 / NCDO 2250 / 7</strain>
        <plasmid evidence="3">pRUMAL01</plasmid>
    </source>
</reference>
<evidence type="ECO:0000256" key="1">
    <source>
        <dbReference type="SAM" id="Phobius"/>
    </source>
</evidence>
<feature type="transmembrane region" description="Helical" evidence="1">
    <location>
        <begin position="73"/>
        <end position="94"/>
    </location>
</feature>
<feature type="transmembrane region" description="Helical" evidence="1">
    <location>
        <begin position="269"/>
        <end position="291"/>
    </location>
</feature>
<dbReference type="KEGG" id="ral:Rumal_3543"/>
<keyword evidence="1" id="KW-0472">Membrane</keyword>
<dbReference type="EMBL" id="CP002404">
    <property type="protein sequence ID" value="ADU23985.1"/>
    <property type="molecule type" value="Genomic_DNA"/>
</dbReference>
<gene>
    <name evidence="2" type="ordered locus">Rumal_3543</name>
</gene>
<organism evidence="2 3">
    <name type="scientific">Ruminococcus albus (strain ATCC 27210 / DSM 20455 / JCM 14654 / NCDO 2250 / 7)</name>
    <dbReference type="NCBI Taxonomy" id="697329"/>
    <lineage>
        <taxon>Bacteria</taxon>
        <taxon>Bacillati</taxon>
        <taxon>Bacillota</taxon>
        <taxon>Clostridia</taxon>
        <taxon>Eubacteriales</taxon>
        <taxon>Oscillospiraceae</taxon>
        <taxon>Ruminococcus</taxon>
    </lineage>
</organism>
<feature type="transmembrane region" description="Helical" evidence="1">
    <location>
        <begin position="20"/>
        <end position="43"/>
    </location>
</feature>
<name>E6UJY9_RUMA7</name>
<geneLocation type="plasmid" evidence="2 3">
    <name>pRUMAL01</name>
</geneLocation>
<dbReference type="RefSeq" id="WP_013483534.1">
    <property type="nucleotide sequence ID" value="NC_014824.1"/>
</dbReference>
<evidence type="ECO:0000313" key="2">
    <source>
        <dbReference type="EMBL" id="ADU23985.1"/>
    </source>
</evidence>
<feature type="transmembrane region" description="Helical" evidence="1">
    <location>
        <begin position="115"/>
        <end position="136"/>
    </location>
</feature>
<feature type="transmembrane region" description="Helical" evidence="1">
    <location>
        <begin position="218"/>
        <end position="234"/>
    </location>
</feature>
<proteinExistence type="predicted"/>
<keyword evidence="1" id="KW-1133">Transmembrane helix</keyword>